<comment type="caution">
    <text evidence="1">The sequence shown here is derived from an EMBL/GenBank/DDBJ whole genome shotgun (WGS) entry which is preliminary data.</text>
</comment>
<protein>
    <recommendedName>
        <fullName evidence="3">DNA-directed RNA polymerase</fullName>
    </recommendedName>
</protein>
<dbReference type="EMBL" id="JABFAA010000008">
    <property type="protein sequence ID" value="MBA0688480.1"/>
    <property type="molecule type" value="Genomic_DNA"/>
</dbReference>
<name>A0A7J8XN36_GOSAI</name>
<gene>
    <name evidence="1" type="ORF">Goari_006267</name>
</gene>
<organism evidence="1 2">
    <name type="scientific">Gossypium aridum</name>
    <name type="common">American cotton</name>
    <name type="synonym">Erioxylum aridum</name>
    <dbReference type="NCBI Taxonomy" id="34290"/>
    <lineage>
        <taxon>Eukaryota</taxon>
        <taxon>Viridiplantae</taxon>
        <taxon>Streptophyta</taxon>
        <taxon>Embryophyta</taxon>
        <taxon>Tracheophyta</taxon>
        <taxon>Spermatophyta</taxon>
        <taxon>Magnoliopsida</taxon>
        <taxon>eudicotyledons</taxon>
        <taxon>Gunneridae</taxon>
        <taxon>Pentapetalae</taxon>
        <taxon>rosids</taxon>
        <taxon>malvids</taxon>
        <taxon>Malvales</taxon>
        <taxon>Malvaceae</taxon>
        <taxon>Malvoideae</taxon>
        <taxon>Gossypium</taxon>
    </lineage>
</organism>
<evidence type="ECO:0000313" key="2">
    <source>
        <dbReference type="Proteomes" id="UP000593577"/>
    </source>
</evidence>
<reference evidence="1 2" key="1">
    <citation type="journal article" date="2019" name="Genome Biol. Evol.">
        <title>Insights into the evolution of the New World diploid cottons (Gossypium, subgenus Houzingenia) based on genome sequencing.</title>
        <authorList>
            <person name="Grover C.E."/>
            <person name="Arick M.A. 2nd"/>
            <person name="Thrash A."/>
            <person name="Conover J.L."/>
            <person name="Sanders W.S."/>
            <person name="Peterson D.G."/>
            <person name="Frelichowski J.E."/>
            <person name="Scheffler J.A."/>
            <person name="Scheffler B.E."/>
            <person name="Wendel J.F."/>
        </authorList>
    </citation>
    <scope>NUCLEOTIDE SEQUENCE [LARGE SCALE GENOMIC DNA]</scope>
    <source>
        <strain evidence="1">185</strain>
        <tissue evidence="1">Leaf</tissue>
    </source>
</reference>
<accession>A0A7J8XN36</accession>
<evidence type="ECO:0008006" key="3">
    <source>
        <dbReference type="Google" id="ProtNLM"/>
    </source>
</evidence>
<feature type="non-terminal residue" evidence="1">
    <location>
        <position position="72"/>
    </location>
</feature>
<dbReference type="Proteomes" id="UP000593577">
    <property type="component" value="Unassembled WGS sequence"/>
</dbReference>
<sequence length="72" mass="8072">MGTLDDMNHLKNKSIHSVVDLLQDQFGLALVRLENVVRGTICGSIRHKLISTPQNLVTSTPLTTTYETFFEL</sequence>
<keyword evidence="2" id="KW-1185">Reference proteome</keyword>
<dbReference type="AlphaFoldDB" id="A0A7J8XN36"/>
<evidence type="ECO:0000313" key="1">
    <source>
        <dbReference type="EMBL" id="MBA0688480.1"/>
    </source>
</evidence>
<dbReference type="SUPFAM" id="SSF64484">
    <property type="entry name" value="beta and beta-prime subunits of DNA dependent RNA-polymerase"/>
    <property type="match status" value="1"/>
</dbReference>
<proteinExistence type="predicted"/>
<dbReference type="Gene3D" id="3.90.1100.10">
    <property type="match status" value="1"/>
</dbReference>